<dbReference type="Pfam" id="PF18593">
    <property type="entry name" value="CdiI_2"/>
    <property type="match status" value="1"/>
</dbReference>
<organism evidence="2 3">
    <name type="scientific">Paraburkholderia sejongensis</name>
    <dbReference type="NCBI Taxonomy" id="2886946"/>
    <lineage>
        <taxon>Bacteria</taxon>
        <taxon>Pseudomonadati</taxon>
        <taxon>Pseudomonadota</taxon>
        <taxon>Betaproteobacteria</taxon>
        <taxon>Burkholderiales</taxon>
        <taxon>Burkholderiaceae</taxon>
        <taxon>Paraburkholderia</taxon>
    </lineage>
</organism>
<evidence type="ECO:0000259" key="1">
    <source>
        <dbReference type="Pfam" id="PF18593"/>
    </source>
</evidence>
<evidence type="ECO:0000313" key="3">
    <source>
        <dbReference type="Proteomes" id="UP001431019"/>
    </source>
</evidence>
<comment type="caution">
    <text evidence="2">The sequence shown here is derived from an EMBL/GenBank/DDBJ whole genome shotgun (WGS) entry which is preliminary data.</text>
</comment>
<dbReference type="EMBL" id="JAJITD010000003">
    <property type="protein sequence ID" value="MCC8392407.1"/>
    <property type="molecule type" value="Genomic_DNA"/>
</dbReference>
<keyword evidence="3" id="KW-1185">Reference proteome</keyword>
<proteinExistence type="predicted"/>
<accession>A0ABS8JRD0</accession>
<gene>
    <name evidence="2" type="ORF">LJ656_07380</name>
</gene>
<dbReference type="Proteomes" id="UP001431019">
    <property type="component" value="Unassembled WGS sequence"/>
</dbReference>
<evidence type="ECO:0000313" key="2">
    <source>
        <dbReference type="EMBL" id="MCC8392407.1"/>
    </source>
</evidence>
<dbReference type="RefSeq" id="WP_230508614.1">
    <property type="nucleotide sequence ID" value="NZ_JAJITD010000003.1"/>
</dbReference>
<protein>
    <recommendedName>
        <fullName evidence="1">CdiI immunity protein domain-containing protein</fullName>
    </recommendedName>
</protein>
<dbReference type="InterPro" id="IPR041129">
    <property type="entry name" value="CdiI_2"/>
</dbReference>
<reference evidence="2 3" key="1">
    <citation type="submission" date="2021-11" db="EMBL/GenBank/DDBJ databases">
        <authorList>
            <person name="Oh E.-T."/>
            <person name="Kim S.-B."/>
        </authorList>
    </citation>
    <scope>NUCLEOTIDE SEQUENCE [LARGE SCALE GENOMIC DNA]</scope>
    <source>
        <strain evidence="2 3">MMS20-SJTR3</strain>
    </source>
</reference>
<feature type="domain" description="CdiI immunity protein" evidence="1">
    <location>
        <begin position="6"/>
        <end position="93"/>
    </location>
</feature>
<sequence length="96" mass="11289">MKPADRYPAMNHLFNMYFGQDFDLFGDSIPEIVACFKRDCHSHYQNVLREIHAFRSEHPNDLAVAFEKTYLRAFSPEPEGYTTVSFLAEVERLLRE</sequence>
<name>A0ABS8JRD0_9BURK</name>